<organism evidence="2 3">
    <name type="scientific">Monilinia fructicola</name>
    <name type="common">Brown rot fungus</name>
    <name type="synonym">Ciboria fructicola</name>
    <dbReference type="NCBI Taxonomy" id="38448"/>
    <lineage>
        <taxon>Eukaryota</taxon>
        <taxon>Fungi</taxon>
        <taxon>Dikarya</taxon>
        <taxon>Ascomycota</taxon>
        <taxon>Pezizomycotina</taxon>
        <taxon>Leotiomycetes</taxon>
        <taxon>Helotiales</taxon>
        <taxon>Sclerotiniaceae</taxon>
        <taxon>Monilinia</taxon>
    </lineage>
</organism>
<keyword evidence="1" id="KW-1133">Transmembrane helix</keyword>
<evidence type="ECO:0000313" key="2">
    <source>
        <dbReference type="EMBL" id="KAA8566019.1"/>
    </source>
</evidence>
<gene>
    <name evidence="2" type="ORF">EYC84_009819</name>
</gene>
<dbReference type="EMBL" id="VICG01000013">
    <property type="protein sequence ID" value="KAA8566019.1"/>
    <property type="molecule type" value="Genomic_DNA"/>
</dbReference>
<proteinExistence type="predicted"/>
<dbReference type="AlphaFoldDB" id="A0A5M9JDN2"/>
<keyword evidence="1" id="KW-0812">Transmembrane</keyword>
<feature type="transmembrane region" description="Helical" evidence="1">
    <location>
        <begin position="25"/>
        <end position="45"/>
    </location>
</feature>
<accession>A0A5M9JDN2</accession>
<sequence length="72" mass="7813">MRTVLRILDSKCLDPLLLSVCRQNMIAIVWMIESLIVASMAAGIGRVSRDLGKMSKVVGGSNGELGDQRLII</sequence>
<protein>
    <submittedName>
        <fullName evidence="2">Uncharacterized protein</fullName>
    </submittedName>
</protein>
<name>A0A5M9JDN2_MONFR</name>
<comment type="caution">
    <text evidence="2">The sequence shown here is derived from an EMBL/GenBank/DDBJ whole genome shotgun (WGS) entry which is preliminary data.</text>
</comment>
<reference evidence="2 3" key="1">
    <citation type="submission" date="2019-06" db="EMBL/GenBank/DDBJ databases">
        <title>Genome Sequence of the Brown Rot Fungal Pathogen Monilinia fructicola.</title>
        <authorList>
            <person name="De Miccolis Angelini R.M."/>
            <person name="Landi L."/>
            <person name="Abate D."/>
            <person name="Pollastro S."/>
            <person name="Romanazzi G."/>
            <person name="Faretra F."/>
        </authorList>
    </citation>
    <scope>NUCLEOTIDE SEQUENCE [LARGE SCALE GENOMIC DNA]</scope>
    <source>
        <strain evidence="2 3">Mfrc123</strain>
    </source>
</reference>
<dbReference type="Proteomes" id="UP000322873">
    <property type="component" value="Unassembled WGS sequence"/>
</dbReference>
<keyword evidence="1" id="KW-0472">Membrane</keyword>
<evidence type="ECO:0000256" key="1">
    <source>
        <dbReference type="SAM" id="Phobius"/>
    </source>
</evidence>
<keyword evidence="3" id="KW-1185">Reference proteome</keyword>
<evidence type="ECO:0000313" key="3">
    <source>
        <dbReference type="Proteomes" id="UP000322873"/>
    </source>
</evidence>